<dbReference type="SMART" id="SM00342">
    <property type="entry name" value="HTH_ARAC"/>
    <property type="match status" value="1"/>
</dbReference>
<dbReference type="InterPro" id="IPR011051">
    <property type="entry name" value="RmlC_Cupin_sf"/>
</dbReference>
<gene>
    <name evidence="5" type="ORF">AWB70_04009</name>
</gene>
<dbReference type="Proteomes" id="UP000054740">
    <property type="component" value="Unassembled WGS sequence"/>
</dbReference>
<dbReference type="GO" id="GO:0003700">
    <property type="term" value="F:DNA-binding transcription factor activity"/>
    <property type="evidence" value="ECO:0007669"/>
    <property type="project" value="InterPro"/>
</dbReference>
<dbReference type="Pfam" id="PF12852">
    <property type="entry name" value="Cupin_6"/>
    <property type="match status" value="1"/>
</dbReference>
<organism evidence="5 6">
    <name type="scientific">Caballeronia cordobensis</name>
    <name type="common">Burkholderia cordobensis</name>
    <dbReference type="NCBI Taxonomy" id="1353886"/>
    <lineage>
        <taxon>Bacteria</taxon>
        <taxon>Pseudomonadati</taxon>
        <taxon>Pseudomonadota</taxon>
        <taxon>Betaproteobacteria</taxon>
        <taxon>Burkholderiales</taxon>
        <taxon>Burkholderiaceae</taxon>
        <taxon>Caballeronia</taxon>
    </lineage>
</organism>
<proteinExistence type="predicted"/>
<feature type="domain" description="HTH araC/xylS-type" evidence="4">
    <location>
        <begin position="208"/>
        <end position="306"/>
    </location>
</feature>
<name>A0A158I0F6_CABCO</name>
<protein>
    <submittedName>
        <fullName evidence="5">AraC family transcriptional regulator</fullName>
    </submittedName>
</protein>
<keyword evidence="2" id="KW-0238">DNA-binding</keyword>
<dbReference type="InterPro" id="IPR050204">
    <property type="entry name" value="AraC_XylS_family_regulators"/>
</dbReference>
<dbReference type="EMBL" id="FCNY02000010">
    <property type="protein sequence ID" value="SAL50036.1"/>
    <property type="molecule type" value="Genomic_DNA"/>
</dbReference>
<keyword evidence="1" id="KW-0805">Transcription regulation</keyword>
<evidence type="ECO:0000256" key="3">
    <source>
        <dbReference type="ARBA" id="ARBA00023163"/>
    </source>
</evidence>
<dbReference type="PRINTS" id="PR00032">
    <property type="entry name" value="HTHARAC"/>
</dbReference>
<dbReference type="InterPro" id="IPR009057">
    <property type="entry name" value="Homeodomain-like_sf"/>
</dbReference>
<dbReference type="SUPFAM" id="SSF46689">
    <property type="entry name" value="Homeodomain-like"/>
    <property type="match status" value="2"/>
</dbReference>
<dbReference type="Gene3D" id="1.10.10.60">
    <property type="entry name" value="Homeodomain-like"/>
    <property type="match status" value="1"/>
</dbReference>
<sequence>MDLLTGVLSLVPITGSLDSRCHFGGAWKIERPTAEPRVIHYYVMLTGKAWLDIPAGDALELSPGDIVFFPGGDAHRLHGGSGHLLGSSATRRSSHLLAAADLPPTDVLCGRIFLHGPCPQLLLRHLPGRLVINSKDAKSKDPQASVVGSHLYQLAELLRDEAIAQDPRSATTLSHMAVALFGMTLRLGSMVDDAPKGLLALLGSRQLRPALAALFDQPQANWTLLGLAKLCSLSRATFVRHFDRACGRSAIDLLTEVRMTIAGVKLESTRLPVSDVGKAVGYQSTAAFQRAFKSHSGITPARWRLQARNPAAG</sequence>
<dbReference type="PANTHER" id="PTHR46796">
    <property type="entry name" value="HTH-TYPE TRANSCRIPTIONAL ACTIVATOR RHAS-RELATED"/>
    <property type="match status" value="1"/>
</dbReference>
<evidence type="ECO:0000259" key="4">
    <source>
        <dbReference type="PROSITE" id="PS01124"/>
    </source>
</evidence>
<evidence type="ECO:0000313" key="6">
    <source>
        <dbReference type="Proteomes" id="UP000054740"/>
    </source>
</evidence>
<evidence type="ECO:0000256" key="2">
    <source>
        <dbReference type="ARBA" id="ARBA00023125"/>
    </source>
</evidence>
<evidence type="ECO:0000313" key="5">
    <source>
        <dbReference type="EMBL" id="SAL50036.1"/>
    </source>
</evidence>
<dbReference type="PROSITE" id="PS01124">
    <property type="entry name" value="HTH_ARAC_FAMILY_2"/>
    <property type="match status" value="1"/>
</dbReference>
<dbReference type="InterPro" id="IPR020449">
    <property type="entry name" value="Tscrpt_reg_AraC-type_HTH"/>
</dbReference>
<dbReference type="InterPro" id="IPR018060">
    <property type="entry name" value="HTH_AraC"/>
</dbReference>
<dbReference type="GO" id="GO:0043565">
    <property type="term" value="F:sequence-specific DNA binding"/>
    <property type="evidence" value="ECO:0007669"/>
    <property type="project" value="InterPro"/>
</dbReference>
<keyword evidence="3" id="KW-0804">Transcription</keyword>
<dbReference type="PANTHER" id="PTHR46796:SF7">
    <property type="entry name" value="ARAC FAMILY TRANSCRIPTIONAL REGULATOR"/>
    <property type="match status" value="1"/>
</dbReference>
<dbReference type="AlphaFoldDB" id="A0A158I0F6"/>
<keyword evidence="6" id="KW-1185">Reference proteome</keyword>
<dbReference type="Pfam" id="PF12833">
    <property type="entry name" value="HTH_18"/>
    <property type="match status" value="1"/>
</dbReference>
<reference evidence="6" key="1">
    <citation type="submission" date="2016-01" db="EMBL/GenBank/DDBJ databases">
        <authorList>
            <person name="Peeters C."/>
        </authorList>
    </citation>
    <scope>NUCLEOTIDE SEQUENCE [LARGE SCALE GENOMIC DNA]</scope>
</reference>
<dbReference type="SUPFAM" id="SSF51182">
    <property type="entry name" value="RmlC-like cupins"/>
    <property type="match status" value="1"/>
</dbReference>
<dbReference type="InterPro" id="IPR032783">
    <property type="entry name" value="AraC_lig"/>
</dbReference>
<dbReference type="RefSeq" id="WP_063786798.1">
    <property type="nucleotide sequence ID" value="NZ_FCNY02000010.1"/>
</dbReference>
<accession>A0A158I0F6</accession>
<evidence type="ECO:0000256" key="1">
    <source>
        <dbReference type="ARBA" id="ARBA00023015"/>
    </source>
</evidence>